<comment type="caution">
    <text evidence="2">The sequence shown here is derived from an EMBL/GenBank/DDBJ whole genome shotgun (WGS) entry which is preliminary data.</text>
</comment>
<evidence type="ECO:0000313" key="3">
    <source>
        <dbReference type="Proteomes" id="UP001491310"/>
    </source>
</evidence>
<sequence>MLLRNAAVKEAVETKDSPFATIDDSIWDEKYSDTFGVLDFGVSSLQGPRESMEDCAYIVPRARCGFLFAAVFDGHSGFAAAEYLTDHLYGVISDVINDNTYGQECSVSERDVSGLCCPVELRAVLADSFKQTDEKLLQFLRSHEDEDERNSGATATVVLVRRDKLVVANVGDSRAVLSRRGQAVDLTTEHRVSGGGATVEAEVARVQAAGGWIADGRVCDVIAVSRAFGDQEFKGSGMPGMLERGVSSEEWWDQAFADSKHLTEDLLVATPDVVEAPVLEDDEFLILATDGLWDVVTSHDAVSMARNDFKKRRSAQQIAERLTKTAIQRRTEDNVSVVVIDLGGGKSGWAKPQQKNSDMWKGFLGMKK</sequence>
<accession>A0ABR2YX25</accession>
<dbReference type="Proteomes" id="UP001491310">
    <property type="component" value="Unassembled WGS sequence"/>
</dbReference>
<evidence type="ECO:0000313" key="2">
    <source>
        <dbReference type="EMBL" id="KAK9916402.1"/>
    </source>
</evidence>
<feature type="domain" description="PPM-type phosphatase" evidence="1">
    <location>
        <begin position="39"/>
        <end position="342"/>
    </location>
</feature>
<dbReference type="PROSITE" id="PS51746">
    <property type="entry name" value="PPM_2"/>
    <property type="match status" value="1"/>
</dbReference>
<reference evidence="2 3" key="1">
    <citation type="journal article" date="2024" name="Nat. Commun.">
        <title>Phylogenomics reveals the evolutionary origins of lichenization in chlorophyte algae.</title>
        <authorList>
            <person name="Puginier C."/>
            <person name="Libourel C."/>
            <person name="Otte J."/>
            <person name="Skaloud P."/>
            <person name="Haon M."/>
            <person name="Grisel S."/>
            <person name="Petersen M."/>
            <person name="Berrin J.G."/>
            <person name="Delaux P.M."/>
            <person name="Dal Grande F."/>
            <person name="Keller J."/>
        </authorList>
    </citation>
    <scope>NUCLEOTIDE SEQUENCE [LARGE SCALE GENOMIC DNA]</scope>
    <source>
        <strain evidence="2 3">SAG 216-7</strain>
    </source>
</reference>
<dbReference type="SMART" id="SM00332">
    <property type="entry name" value="PP2Cc"/>
    <property type="match status" value="1"/>
</dbReference>
<gene>
    <name evidence="2" type="ORF">WJX75_002189</name>
</gene>
<name>A0ABR2YX25_9CHLO</name>
<dbReference type="SMART" id="SM00331">
    <property type="entry name" value="PP2C_SIG"/>
    <property type="match status" value="1"/>
</dbReference>
<organism evidence="2 3">
    <name type="scientific">Coccomyxa subellipsoidea</name>
    <dbReference type="NCBI Taxonomy" id="248742"/>
    <lineage>
        <taxon>Eukaryota</taxon>
        <taxon>Viridiplantae</taxon>
        <taxon>Chlorophyta</taxon>
        <taxon>core chlorophytes</taxon>
        <taxon>Trebouxiophyceae</taxon>
        <taxon>Trebouxiophyceae incertae sedis</taxon>
        <taxon>Coccomyxaceae</taxon>
        <taxon>Coccomyxa</taxon>
    </lineage>
</organism>
<dbReference type="InterPro" id="IPR036457">
    <property type="entry name" value="PPM-type-like_dom_sf"/>
</dbReference>
<dbReference type="Gene3D" id="3.60.40.10">
    <property type="entry name" value="PPM-type phosphatase domain"/>
    <property type="match status" value="1"/>
</dbReference>
<proteinExistence type="predicted"/>
<dbReference type="Pfam" id="PF00481">
    <property type="entry name" value="PP2C"/>
    <property type="match status" value="1"/>
</dbReference>
<protein>
    <recommendedName>
        <fullName evidence="1">PPM-type phosphatase domain-containing protein</fullName>
    </recommendedName>
</protein>
<dbReference type="InterPro" id="IPR015655">
    <property type="entry name" value="PP2C"/>
</dbReference>
<keyword evidence="3" id="KW-1185">Reference proteome</keyword>
<evidence type="ECO:0000259" key="1">
    <source>
        <dbReference type="PROSITE" id="PS51746"/>
    </source>
</evidence>
<dbReference type="SUPFAM" id="SSF81606">
    <property type="entry name" value="PP2C-like"/>
    <property type="match status" value="1"/>
</dbReference>
<dbReference type="InterPro" id="IPR001932">
    <property type="entry name" value="PPM-type_phosphatase-like_dom"/>
</dbReference>
<dbReference type="PANTHER" id="PTHR47992">
    <property type="entry name" value="PROTEIN PHOSPHATASE"/>
    <property type="match status" value="1"/>
</dbReference>
<dbReference type="CDD" id="cd00143">
    <property type="entry name" value="PP2Cc"/>
    <property type="match status" value="1"/>
</dbReference>
<dbReference type="EMBL" id="JALJOT010000003">
    <property type="protein sequence ID" value="KAK9916402.1"/>
    <property type="molecule type" value="Genomic_DNA"/>
</dbReference>